<proteinExistence type="predicted"/>
<evidence type="ECO:0000313" key="2">
    <source>
        <dbReference type="Proteomes" id="UP000789366"/>
    </source>
</evidence>
<reference evidence="1" key="1">
    <citation type="submission" date="2021-06" db="EMBL/GenBank/DDBJ databases">
        <authorList>
            <person name="Kallberg Y."/>
            <person name="Tangrot J."/>
            <person name="Rosling A."/>
        </authorList>
    </citation>
    <scope>NUCLEOTIDE SEQUENCE</scope>
    <source>
        <strain evidence="1">28 12/20/2015</strain>
    </source>
</reference>
<protein>
    <submittedName>
        <fullName evidence="1">8036_t:CDS:1</fullName>
    </submittedName>
</protein>
<accession>A0ACA9NW54</accession>
<dbReference type="EMBL" id="CAJVPW010018178">
    <property type="protein sequence ID" value="CAG8680381.1"/>
    <property type="molecule type" value="Genomic_DNA"/>
</dbReference>
<dbReference type="Proteomes" id="UP000789366">
    <property type="component" value="Unassembled WGS sequence"/>
</dbReference>
<sequence length="158" mass="18362">NFERPSGSTCSKRQRTEEQVSNESADKLRTSTDNCEESKKKSSKITKAQLTDEDNSESLDSKEETDFNYEQEELEDQLFGFFKMSRKFFQYTYNDKTEVPSEMNCNSDSKSVMSQYNNCFVDLSAEDLSHYFYECLSTTTQYVEQDFAFTPTNLPNSD</sequence>
<feature type="non-terminal residue" evidence="1">
    <location>
        <position position="1"/>
    </location>
</feature>
<gene>
    <name evidence="1" type="ORF">SPELUC_LOCUS10123</name>
</gene>
<keyword evidence="2" id="KW-1185">Reference proteome</keyword>
<organism evidence="1 2">
    <name type="scientific">Cetraspora pellucida</name>
    <dbReference type="NCBI Taxonomy" id="1433469"/>
    <lineage>
        <taxon>Eukaryota</taxon>
        <taxon>Fungi</taxon>
        <taxon>Fungi incertae sedis</taxon>
        <taxon>Mucoromycota</taxon>
        <taxon>Glomeromycotina</taxon>
        <taxon>Glomeromycetes</taxon>
        <taxon>Diversisporales</taxon>
        <taxon>Gigasporaceae</taxon>
        <taxon>Cetraspora</taxon>
    </lineage>
</organism>
<comment type="caution">
    <text evidence="1">The sequence shown here is derived from an EMBL/GenBank/DDBJ whole genome shotgun (WGS) entry which is preliminary data.</text>
</comment>
<evidence type="ECO:0000313" key="1">
    <source>
        <dbReference type="EMBL" id="CAG8680381.1"/>
    </source>
</evidence>
<name>A0ACA9NW54_9GLOM</name>